<proteinExistence type="predicted"/>
<sequence length="155" mass="17185">MARKREVESPLIFSKNQQPSTSQGNGMLMTDSYDMVGPSTSYAPQMDHMNPSSVGNPSSHSGMNQQQHQSTNSGQQMQQPPPPSRKFETPSETTVSSLLTKANKLSQQENNNENQAVKVGARVTTEDMMIISQLMAEINTLKNNEQNGYDHKEQL</sequence>
<feature type="compositionally biased region" description="Polar residues" evidence="1">
    <location>
        <begin position="90"/>
        <end position="115"/>
    </location>
</feature>
<protein>
    <submittedName>
        <fullName evidence="2">Uncharacterized protein</fullName>
    </submittedName>
</protein>
<feature type="compositionally biased region" description="Polar residues" evidence="1">
    <location>
        <begin position="50"/>
        <end position="64"/>
    </location>
</feature>
<dbReference type="EMBL" id="CP090894">
    <property type="protein sequence ID" value="ULT95473.1"/>
    <property type="molecule type" value="Genomic_DNA"/>
</dbReference>
<accession>A0AAE9D4G5</accession>
<gene>
    <name evidence="2" type="ORF">L3Y34_004300</name>
</gene>
<organism evidence="2 3">
    <name type="scientific">Caenorhabditis briggsae</name>
    <dbReference type="NCBI Taxonomy" id="6238"/>
    <lineage>
        <taxon>Eukaryota</taxon>
        <taxon>Metazoa</taxon>
        <taxon>Ecdysozoa</taxon>
        <taxon>Nematoda</taxon>
        <taxon>Chromadorea</taxon>
        <taxon>Rhabditida</taxon>
        <taxon>Rhabditina</taxon>
        <taxon>Rhabditomorpha</taxon>
        <taxon>Rhabditoidea</taxon>
        <taxon>Rhabditidae</taxon>
        <taxon>Peloderinae</taxon>
        <taxon>Caenorhabditis</taxon>
    </lineage>
</organism>
<evidence type="ECO:0000256" key="1">
    <source>
        <dbReference type="SAM" id="MobiDB-lite"/>
    </source>
</evidence>
<name>A0AAE9D4G5_CAEBR</name>
<reference evidence="2 3" key="1">
    <citation type="submission" date="2022-05" db="EMBL/GenBank/DDBJ databases">
        <title>Chromosome-level reference genomes for two strains of Caenorhabditis briggsae: an improved platform for comparative genomics.</title>
        <authorList>
            <person name="Stevens L."/>
            <person name="Andersen E.C."/>
        </authorList>
    </citation>
    <scope>NUCLEOTIDE SEQUENCE [LARGE SCALE GENOMIC DNA]</scope>
    <source>
        <strain evidence="2">QX1410_ONT</strain>
        <tissue evidence="2">Whole-organism</tissue>
    </source>
</reference>
<feature type="compositionally biased region" description="Low complexity" evidence="1">
    <location>
        <begin position="65"/>
        <end position="78"/>
    </location>
</feature>
<dbReference type="AlphaFoldDB" id="A0AAE9D4G5"/>
<feature type="compositionally biased region" description="Polar residues" evidence="1">
    <location>
        <begin position="14"/>
        <end position="25"/>
    </location>
</feature>
<evidence type="ECO:0000313" key="3">
    <source>
        <dbReference type="Proteomes" id="UP000827892"/>
    </source>
</evidence>
<evidence type="ECO:0000313" key="2">
    <source>
        <dbReference type="EMBL" id="ULT95473.1"/>
    </source>
</evidence>
<dbReference type="Proteomes" id="UP000827892">
    <property type="component" value="Chromosome IV"/>
</dbReference>
<feature type="region of interest" description="Disordered" evidence="1">
    <location>
        <begin position="1"/>
        <end position="117"/>
    </location>
</feature>